<dbReference type="PROSITE" id="PS00653">
    <property type="entry name" value="GLYCOSYL_HYDROL_F1_2"/>
    <property type="match status" value="1"/>
</dbReference>
<dbReference type="GO" id="GO:0005975">
    <property type="term" value="P:carbohydrate metabolic process"/>
    <property type="evidence" value="ECO:0007669"/>
    <property type="project" value="InterPro"/>
</dbReference>
<dbReference type="GO" id="GO:0008422">
    <property type="term" value="F:beta-glucosidase activity"/>
    <property type="evidence" value="ECO:0007669"/>
    <property type="project" value="TreeGrafter"/>
</dbReference>
<evidence type="ECO:0000313" key="7">
    <source>
        <dbReference type="Proteomes" id="UP000295252"/>
    </source>
</evidence>
<protein>
    <recommendedName>
        <fullName evidence="8">Beta-glucosidase</fullName>
    </recommendedName>
</protein>
<dbReference type="PANTHER" id="PTHR10353">
    <property type="entry name" value="GLYCOSYL HYDROLASE"/>
    <property type="match status" value="1"/>
</dbReference>
<feature type="chain" id="PRO_5001654656" description="Beta-glucosidase" evidence="5">
    <location>
        <begin position="28"/>
        <end position="545"/>
    </location>
</feature>
<dbReference type="SUPFAM" id="SSF51445">
    <property type="entry name" value="(Trans)glycosidases"/>
    <property type="match status" value="1"/>
</dbReference>
<dbReference type="InterPro" id="IPR001360">
    <property type="entry name" value="Glyco_hydro_1"/>
</dbReference>
<evidence type="ECO:0000256" key="5">
    <source>
        <dbReference type="SAM" id="SignalP"/>
    </source>
</evidence>
<dbReference type="STRING" id="49390.A0A068UBG8"/>
<name>A0A068UBG8_COFCA</name>
<evidence type="ECO:0000313" key="6">
    <source>
        <dbReference type="EMBL" id="CDP05539.1"/>
    </source>
</evidence>
<dbReference type="EMBL" id="HG739100">
    <property type="protein sequence ID" value="CDP05539.1"/>
    <property type="molecule type" value="Genomic_DNA"/>
</dbReference>
<dbReference type="Gene3D" id="3.20.20.80">
    <property type="entry name" value="Glycosidases"/>
    <property type="match status" value="1"/>
</dbReference>
<dbReference type="Gramene" id="CDP05539">
    <property type="protein sequence ID" value="CDP05539"/>
    <property type="gene ID" value="GSCOC_T00020648001"/>
</dbReference>
<dbReference type="InParanoid" id="A0A068UBG8"/>
<dbReference type="InterPro" id="IPR033132">
    <property type="entry name" value="GH_1_N_CS"/>
</dbReference>
<evidence type="ECO:0008006" key="8">
    <source>
        <dbReference type="Google" id="ProtNLM"/>
    </source>
</evidence>
<dbReference type="PhylomeDB" id="A0A068UBG8"/>
<dbReference type="PRINTS" id="PR00131">
    <property type="entry name" value="GLHYDRLASE1"/>
</dbReference>
<keyword evidence="5" id="KW-0732">Signal</keyword>
<dbReference type="GO" id="GO:0009821">
    <property type="term" value="P:alkaloid biosynthetic process"/>
    <property type="evidence" value="ECO:0007669"/>
    <property type="project" value="UniProtKB-ARBA"/>
</dbReference>
<dbReference type="AlphaFoldDB" id="A0A068UBG8"/>
<proteinExistence type="inferred from homology"/>
<evidence type="ECO:0000256" key="1">
    <source>
        <dbReference type="ARBA" id="ARBA00010838"/>
    </source>
</evidence>
<feature type="signal peptide" evidence="5">
    <location>
        <begin position="1"/>
        <end position="27"/>
    </location>
</feature>
<keyword evidence="7" id="KW-1185">Reference proteome</keyword>
<organism evidence="6 7">
    <name type="scientific">Coffea canephora</name>
    <name type="common">Robusta coffee</name>
    <dbReference type="NCBI Taxonomy" id="49390"/>
    <lineage>
        <taxon>Eukaryota</taxon>
        <taxon>Viridiplantae</taxon>
        <taxon>Streptophyta</taxon>
        <taxon>Embryophyta</taxon>
        <taxon>Tracheophyta</taxon>
        <taxon>Spermatophyta</taxon>
        <taxon>Magnoliopsida</taxon>
        <taxon>eudicotyledons</taxon>
        <taxon>Gunneridae</taxon>
        <taxon>Pentapetalae</taxon>
        <taxon>asterids</taxon>
        <taxon>lamiids</taxon>
        <taxon>Gentianales</taxon>
        <taxon>Rubiaceae</taxon>
        <taxon>Ixoroideae</taxon>
        <taxon>Gardenieae complex</taxon>
        <taxon>Bertiereae - Coffeeae clade</taxon>
        <taxon>Coffeeae</taxon>
        <taxon>Coffea</taxon>
    </lineage>
</organism>
<dbReference type="FunFam" id="3.20.20.80:FF:000020">
    <property type="entry name" value="Beta-glucosidase 12"/>
    <property type="match status" value="1"/>
</dbReference>
<dbReference type="OMA" id="CSISANR"/>
<keyword evidence="3" id="KW-0326">Glycosidase</keyword>
<dbReference type="OrthoDB" id="65569at2759"/>
<evidence type="ECO:0000256" key="3">
    <source>
        <dbReference type="ARBA" id="ARBA00023295"/>
    </source>
</evidence>
<sequence length="545" mass="61221">MKVTTMLSSSSFLLLILLISANPYARALQGGNGIEEELEDVKRSDFPTGFLFGVATSSYQIEGAILEDGKSLSNWDVFVHKNGNVNNGDTGDIATDHYHRYLEDIETIHSLGVDAYRFSISWSRILPNGKLGGVNAAGIMFYNSIIDNLLLRGIQPFVTIHHWDIPQVLSDEYGGWLNPLIQDDFVHFAETCFKNFGDRVRYWVTINEPNIAADFAYERGKHPPGHCSPPFGNCSAGNSDTEPLIAMHNMLLAHAKASKLYREQFQASKILRGVIGIVVHAIMYEPFTDDEHDKEAVKRALANNVAWAFDPLVFGDYPPEMRRYHGNELPKFTPEERLLIRDSIDFLGLNHYATLYAKDCIRSSCVSSNSACAPGGDRAIRGFVCTTAERGGVLIGEPTGLPTFSVVPRGMEEIVDYVKNRYHNKPMLITENGYSTPPQQEQVDDFQLDVKRIAFHKAYLAFLARAMRNGADVRGYFVWTLMDDFEWSLGYDVKFGLYSVDRATLNRTPRSSAKWYRNFLGNISSSSMKPRTAVAFWSKVGRAEE</sequence>
<evidence type="ECO:0000256" key="4">
    <source>
        <dbReference type="RuleBase" id="RU003690"/>
    </source>
</evidence>
<gene>
    <name evidence="6" type="ORF">GSCOC_T00020648001</name>
</gene>
<evidence type="ECO:0000256" key="2">
    <source>
        <dbReference type="ARBA" id="ARBA00022801"/>
    </source>
</evidence>
<dbReference type="InterPro" id="IPR017853">
    <property type="entry name" value="GH"/>
</dbReference>
<dbReference type="Pfam" id="PF00232">
    <property type="entry name" value="Glyco_hydro_1"/>
    <property type="match status" value="1"/>
</dbReference>
<keyword evidence="2" id="KW-0378">Hydrolase</keyword>
<accession>A0A068UBG8</accession>
<reference evidence="7" key="1">
    <citation type="journal article" date="2014" name="Science">
        <title>The coffee genome provides insight into the convergent evolution of caffeine biosynthesis.</title>
        <authorList>
            <person name="Denoeud F."/>
            <person name="Carretero-Paulet L."/>
            <person name="Dereeper A."/>
            <person name="Droc G."/>
            <person name="Guyot R."/>
            <person name="Pietrella M."/>
            <person name="Zheng C."/>
            <person name="Alberti A."/>
            <person name="Anthony F."/>
            <person name="Aprea G."/>
            <person name="Aury J.M."/>
            <person name="Bento P."/>
            <person name="Bernard M."/>
            <person name="Bocs S."/>
            <person name="Campa C."/>
            <person name="Cenci A."/>
            <person name="Combes M.C."/>
            <person name="Crouzillat D."/>
            <person name="Da Silva C."/>
            <person name="Daddiego L."/>
            <person name="De Bellis F."/>
            <person name="Dussert S."/>
            <person name="Garsmeur O."/>
            <person name="Gayraud T."/>
            <person name="Guignon V."/>
            <person name="Jahn K."/>
            <person name="Jamilloux V."/>
            <person name="Joet T."/>
            <person name="Labadie K."/>
            <person name="Lan T."/>
            <person name="Leclercq J."/>
            <person name="Lepelley M."/>
            <person name="Leroy T."/>
            <person name="Li L.T."/>
            <person name="Librado P."/>
            <person name="Lopez L."/>
            <person name="Munoz A."/>
            <person name="Noel B."/>
            <person name="Pallavicini A."/>
            <person name="Perrotta G."/>
            <person name="Poncet V."/>
            <person name="Pot D."/>
            <person name="Priyono X."/>
            <person name="Rigoreau M."/>
            <person name="Rouard M."/>
            <person name="Rozas J."/>
            <person name="Tranchant-Dubreuil C."/>
            <person name="VanBuren R."/>
            <person name="Zhang Q."/>
            <person name="Andrade A.C."/>
            <person name="Argout X."/>
            <person name="Bertrand B."/>
            <person name="de Kochko A."/>
            <person name="Graziosi G."/>
            <person name="Henry R.J."/>
            <person name="Jayarama X."/>
            <person name="Ming R."/>
            <person name="Nagai C."/>
            <person name="Rounsley S."/>
            <person name="Sankoff D."/>
            <person name="Giuliano G."/>
            <person name="Albert V.A."/>
            <person name="Wincker P."/>
            <person name="Lashermes P."/>
        </authorList>
    </citation>
    <scope>NUCLEOTIDE SEQUENCE [LARGE SCALE GENOMIC DNA]</scope>
    <source>
        <strain evidence="7">cv. DH200-94</strain>
    </source>
</reference>
<dbReference type="Proteomes" id="UP000295252">
    <property type="component" value="Chromosome III"/>
</dbReference>
<comment type="similarity">
    <text evidence="1 4">Belongs to the glycosyl hydrolase 1 family.</text>
</comment>
<dbReference type="PANTHER" id="PTHR10353:SF175">
    <property type="entry name" value="BETA-GLUCOSIDASE 18-LIKE ISOFORM X1"/>
    <property type="match status" value="1"/>
</dbReference>